<protein>
    <recommendedName>
        <fullName evidence="8">Ribosomal protein S19/S15</fullName>
    </recommendedName>
</protein>
<dbReference type="STRING" id="1314800.A0A1B7MVS0"/>
<dbReference type="Proteomes" id="UP000092154">
    <property type="component" value="Unassembled WGS sequence"/>
</dbReference>
<evidence type="ECO:0000256" key="3">
    <source>
        <dbReference type="ARBA" id="ARBA00023002"/>
    </source>
</evidence>
<keyword evidence="3" id="KW-0560">Oxidoreductase</keyword>
<dbReference type="InterPro" id="IPR002222">
    <property type="entry name" value="Ribosomal_uS19"/>
</dbReference>
<evidence type="ECO:0000256" key="2">
    <source>
        <dbReference type="ARBA" id="ARBA00022980"/>
    </source>
</evidence>
<comment type="similarity">
    <text evidence="1 5">Belongs to the universal ribosomal protein uS19 family.</text>
</comment>
<dbReference type="PRINTS" id="PR00975">
    <property type="entry name" value="RIBOSOMALS19"/>
</dbReference>
<dbReference type="AlphaFoldDB" id="A0A1B7MVS0"/>
<dbReference type="GO" id="GO:1990904">
    <property type="term" value="C:ribonucleoprotein complex"/>
    <property type="evidence" value="ECO:0007669"/>
    <property type="project" value="UniProtKB-KW"/>
</dbReference>
<keyword evidence="7" id="KW-1185">Reference proteome</keyword>
<accession>A0A1B7MVS0</accession>
<keyword evidence="2 5" id="KW-0689">Ribosomal protein</keyword>
<sequence>MPTVEQTCHESELDDIFPVPSLPPSVLCPQRYTGTSPEAVAAVRHVLKDNHIKYHVFRYTERLLNHITYRVLALYAAGASGALIEHFYKLDSTLLLPAVEPLEVITEGNFIEYLGDENYYAAYVAFFVKSIKTIGVSATLHEYIFSQKYNLIEGHDAATRPVMLIRFLTNLLHPLIHVGYGTEFGVPGMVAEGLAMASVQKSHSLKFFPSSLFENASMTVVEESTSRLASPLLNRKMSIAPLELGQPKKNHALSILAKIVQDPQFAPKERQKYFNAFKRLVRARGADIWRYTEQWTFDLSQPGEIERKIEECIWTVTIIYAIGGWSKENSFTANVFFVHLVNSSLFLPSVLSYLSQDAQVILLRAYFTMGLVWWLSRGGPELDIQRFLDATDRFIPSEGEVPSKVNPFLDIIRSGIPHREDHVLKILRTFAHFSSLYGTRPKGYFKGTELEGAEALDGSLFLRAARLTEEFMSHSTSDWSPSLILRSGRSAWKGPYFVAFPNLKDALINNVPIRTQARACTILPNFVGIRFMVHNGKDYAPVTITQDMVGHKLGEFAHTKKRFTYKMTKNK</sequence>
<dbReference type="GO" id="GO:0003735">
    <property type="term" value="F:structural constituent of ribosome"/>
    <property type="evidence" value="ECO:0007669"/>
    <property type="project" value="InterPro"/>
</dbReference>
<evidence type="ECO:0000313" key="6">
    <source>
        <dbReference type="EMBL" id="OAX36704.1"/>
    </source>
</evidence>
<name>A0A1B7MVS0_9AGAM</name>
<dbReference type="Pfam" id="PF14027">
    <property type="entry name" value="Questin_oxidase"/>
    <property type="match status" value="1"/>
</dbReference>
<dbReference type="PANTHER" id="PTHR35870:SF1">
    <property type="entry name" value="PROTEIN, PUTATIVE (AFU_ORTHOLOGUE AFUA_5G03330)-RELATED"/>
    <property type="match status" value="1"/>
</dbReference>
<dbReference type="GO" id="GO:0005840">
    <property type="term" value="C:ribosome"/>
    <property type="evidence" value="ECO:0007669"/>
    <property type="project" value="UniProtKB-KW"/>
</dbReference>
<organism evidence="6 7">
    <name type="scientific">Rhizopogon vinicolor AM-OR11-026</name>
    <dbReference type="NCBI Taxonomy" id="1314800"/>
    <lineage>
        <taxon>Eukaryota</taxon>
        <taxon>Fungi</taxon>
        <taxon>Dikarya</taxon>
        <taxon>Basidiomycota</taxon>
        <taxon>Agaricomycotina</taxon>
        <taxon>Agaricomycetes</taxon>
        <taxon>Agaricomycetidae</taxon>
        <taxon>Boletales</taxon>
        <taxon>Suillineae</taxon>
        <taxon>Rhizopogonaceae</taxon>
        <taxon>Rhizopogon</taxon>
    </lineage>
</organism>
<keyword evidence="4 5" id="KW-0687">Ribonucleoprotein</keyword>
<dbReference type="InterPro" id="IPR020934">
    <property type="entry name" value="Ribosomal_uS19_CS"/>
</dbReference>
<dbReference type="InterPro" id="IPR023575">
    <property type="entry name" value="Ribosomal_uS19_SF"/>
</dbReference>
<evidence type="ECO:0000256" key="5">
    <source>
        <dbReference type="RuleBase" id="RU003485"/>
    </source>
</evidence>
<dbReference type="GO" id="GO:0006412">
    <property type="term" value="P:translation"/>
    <property type="evidence" value="ECO:0007669"/>
    <property type="project" value="InterPro"/>
</dbReference>
<dbReference type="InterPro" id="IPR025337">
    <property type="entry name" value="Questin_oxidase-like"/>
</dbReference>
<dbReference type="OrthoDB" id="2043at2759"/>
<dbReference type="Gene3D" id="3.30.860.10">
    <property type="entry name" value="30s Ribosomal Protein S19, Chain A"/>
    <property type="match status" value="1"/>
</dbReference>
<dbReference type="PROSITE" id="PS00323">
    <property type="entry name" value="RIBOSOMAL_S19"/>
    <property type="match status" value="1"/>
</dbReference>
<evidence type="ECO:0008006" key="8">
    <source>
        <dbReference type="Google" id="ProtNLM"/>
    </source>
</evidence>
<gene>
    <name evidence="6" type="ORF">K503DRAFT_801814</name>
</gene>
<dbReference type="GO" id="GO:0003723">
    <property type="term" value="F:RNA binding"/>
    <property type="evidence" value="ECO:0007669"/>
    <property type="project" value="InterPro"/>
</dbReference>
<dbReference type="SUPFAM" id="SSF54570">
    <property type="entry name" value="Ribosomal protein S19"/>
    <property type="match status" value="1"/>
</dbReference>
<evidence type="ECO:0000256" key="1">
    <source>
        <dbReference type="ARBA" id="ARBA00007345"/>
    </source>
</evidence>
<evidence type="ECO:0000256" key="4">
    <source>
        <dbReference type="ARBA" id="ARBA00023274"/>
    </source>
</evidence>
<dbReference type="EMBL" id="KV448399">
    <property type="protein sequence ID" value="OAX36704.1"/>
    <property type="molecule type" value="Genomic_DNA"/>
</dbReference>
<reference evidence="6 7" key="1">
    <citation type="submission" date="2016-06" db="EMBL/GenBank/DDBJ databases">
        <title>Comparative genomics of the ectomycorrhizal sister species Rhizopogon vinicolor and Rhizopogon vesiculosus (Basidiomycota: Boletales) reveals a divergence of the mating type B locus.</title>
        <authorList>
            <consortium name="DOE Joint Genome Institute"/>
            <person name="Mujic A.B."/>
            <person name="Kuo A."/>
            <person name="Tritt A."/>
            <person name="Lipzen A."/>
            <person name="Chen C."/>
            <person name="Johnson J."/>
            <person name="Sharma A."/>
            <person name="Barry K."/>
            <person name="Grigoriev I.V."/>
            <person name="Spatafora J.W."/>
        </authorList>
    </citation>
    <scope>NUCLEOTIDE SEQUENCE [LARGE SCALE GENOMIC DNA]</scope>
    <source>
        <strain evidence="6 7">AM-OR11-026</strain>
    </source>
</reference>
<evidence type="ECO:0000313" key="7">
    <source>
        <dbReference type="Proteomes" id="UP000092154"/>
    </source>
</evidence>
<dbReference type="InParanoid" id="A0A1B7MVS0"/>
<dbReference type="GO" id="GO:0016491">
    <property type="term" value="F:oxidoreductase activity"/>
    <property type="evidence" value="ECO:0007669"/>
    <property type="project" value="UniProtKB-KW"/>
</dbReference>
<proteinExistence type="inferred from homology"/>
<dbReference type="PANTHER" id="PTHR35870">
    <property type="entry name" value="PROTEIN, PUTATIVE (AFU_ORTHOLOGUE AFUA_5G03330)-RELATED"/>
    <property type="match status" value="1"/>
</dbReference>
<dbReference type="HAMAP" id="MF_00531">
    <property type="entry name" value="Ribosomal_uS19"/>
    <property type="match status" value="1"/>
</dbReference>
<dbReference type="Pfam" id="PF00203">
    <property type="entry name" value="Ribosomal_S19"/>
    <property type="match status" value="1"/>
</dbReference>